<accession>A0ABS0R5N8</accession>
<comment type="caution">
    <text evidence="2">The sequence shown here is derived from an EMBL/GenBank/DDBJ whole genome shotgun (WGS) entry which is preliminary data.</text>
</comment>
<proteinExistence type="predicted"/>
<evidence type="ECO:0000313" key="2">
    <source>
        <dbReference type="EMBL" id="MBI0312716.1"/>
    </source>
</evidence>
<gene>
    <name evidence="2" type="ORF">JBF12_06845</name>
</gene>
<evidence type="ECO:0000313" key="3">
    <source>
        <dbReference type="Proteomes" id="UP000638849"/>
    </source>
</evidence>
<dbReference type="Pfam" id="PF21897">
    <property type="entry name" value="DUF6919"/>
    <property type="match status" value="1"/>
</dbReference>
<name>A0ABS0R5N8_9ACTN</name>
<sequence>MTYLKTALEEAQHMHLTWMSRRDRSRWKDAQTIGQLGGLMALWLEGIIESRPGYAPRRGPDDETGGLVPSLAALCRAGFVTTDSQPGLTGQDEAWWEQRAAVHGVLTDRALFYRLVETSVEAGMRVRVNDYRRSPGIQDPPITVTTREDKTAIPFGGPTSRRRRARQWNGLNRQLHHQIVHGTYLTIAAPEYGPSGERLWAVLDIVSGLRTASNDPWA</sequence>
<feature type="domain" description="DUF6919" evidence="1">
    <location>
        <begin position="23"/>
        <end position="203"/>
    </location>
</feature>
<protein>
    <recommendedName>
        <fullName evidence="1">DUF6919 domain-containing protein</fullName>
    </recommendedName>
</protein>
<organism evidence="2 3">
    <name type="scientific">Streptomyces javensis</name>
    <dbReference type="NCBI Taxonomy" id="114698"/>
    <lineage>
        <taxon>Bacteria</taxon>
        <taxon>Bacillati</taxon>
        <taxon>Actinomycetota</taxon>
        <taxon>Actinomycetes</taxon>
        <taxon>Kitasatosporales</taxon>
        <taxon>Streptomycetaceae</taxon>
        <taxon>Streptomyces</taxon>
        <taxon>Streptomyces violaceusniger group</taxon>
    </lineage>
</organism>
<keyword evidence="3" id="KW-1185">Reference proteome</keyword>
<dbReference type="Proteomes" id="UP000638849">
    <property type="component" value="Unassembled WGS sequence"/>
</dbReference>
<dbReference type="RefSeq" id="WP_198275939.1">
    <property type="nucleotide sequence ID" value="NZ_BAAAIF010000018.1"/>
</dbReference>
<dbReference type="InterPro" id="IPR054212">
    <property type="entry name" value="DUF6919"/>
</dbReference>
<evidence type="ECO:0000259" key="1">
    <source>
        <dbReference type="Pfam" id="PF21897"/>
    </source>
</evidence>
<dbReference type="EMBL" id="JAEEAQ010000040">
    <property type="protein sequence ID" value="MBI0312716.1"/>
    <property type="molecule type" value="Genomic_DNA"/>
</dbReference>
<reference evidence="2 3" key="1">
    <citation type="submission" date="2020-12" db="EMBL/GenBank/DDBJ databases">
        <authorList>
            <person name="Kusuma A.B."/>
            <person name="Nouioui I."/>
            <person name="Goodfellow M."/>
        </authorList>
    </citation>
    <scope>NUCLEOTIDE SEQUENCE [LARGE SCALE GENOMIC DNA]</scope>
    <source>
        <strain evidence="2 3">DSM 41764</strain>
    </source>
</reference>